<dbReference type="InParanoid" id="A0A4S2MQ13"/>
<gene>
    <name evidence="2" type="ORF">EX30DRAFT_355798</name>
</gene>
<name>A0A4S2MQ13_9PEZI</name>
<sequence>MVRVVGPPNSHILLGYPGIPATVPRVVGKVEIRPSSGVSAPVAVSYVSIGLYRKESIHPYADSVIRNHLAAPRRDYVDLVGKEMCLYHCPTGKLHEEVYAMDLPFVIVIPYSKDPRDNSPIVPSPSIQLPGRTAETVYELIVSVKQSHSEIKKYTFPIPVQRFDNLSTFRMYHSPLVTEHSSDHIVTLRSTIPKWSFGPDDPIDVEVKLIPNPDWPSKTKKVNIQKISISIVETITYHHGDGEIAKSRNLPGGIRKEAISQSLSPEGFSRSWRLFMPTKDVKDSDGCLPPTKPHFPFTEVSGFSTKAKLFKVEYFVVVKVSLSGAKDVTTKSKVQVTAFDIAMCHAEMHAIEAAAKEATIINQHNPWVPAPTIIRKDDQNAYSYLGISSVGGVRKLLIE</sequence>
<dbReference type="OrthoDB" id="4001642at2759"/>
<keyword evidence="3" id="KW-1185">Reference proteome</keyword>
<dbReference type="AlphaFoldDB" id="A0A4S2MQ13"/>
<dbReference type="PANTHER" id="PTHR36419">
    <property type="entry name" value="ARRESTIN FAMILY PROTEIN 1"/>
    <property type="match status" value="1"/>
</dbReference>
<evidence type="ECO:0000313" key="2">
    <source>
        <dbReference type="EMBL" id="TGZ79280.1"/>
    </source>
</evidence>
<dbReference type="InterPro" id="IPR011022">
    <property type="entry name" value="Arrestin_C-like"/>
</dbReference>
<dbReference type="STRING" id="341454.A0A4S2MQ13"/>
<dbReference type="EMBL" id="ML220133">
    <property type="protein sequence ID" value="TGZ79280.1"/>
    <property type="molecule type" value="Genomic_DNA"/>
</dbReference>
<dbReference type="Pfam" id="PF02752">
    <property type="entry name" value="Arrestin_C"/>
    <property type="match status" value="1"/>
</dbReference>
<dbReference type="InterPro" id="IPR053060">
    <property type="entry name" value="Cytokinesis_Signaling_Reg"/>
</dbReference>
<evidence type="ECO:0000259" key="1">
    <source>
        <dbReference type="SMART" id="SM01017"/>
    </source>
</evidence>
<feature type="domain" description="Arrestin C-terminal-like" evidence="1">
    <location>
        <begin position="182"/>
        <end position="339"/>
    </location>
</feature>
<protein>
    <submittedName>
        <fullName evidence="2">Arrestin domain-containing protein</fullName>
    </submittedName>
</protein>
<dbReference type="Proteomes" id="UP000298138">
    <property type="component" value="Unassembled WGS sequence"/>
</dbReference>
<evidence type="ECO:0000313" key="3">
    <source>
        <dbReference type="Proteomes" id="UP000298138"/>
    </source>
</evidence>
<proteinExistence type="predicted"/>
<reference evidence="2 3" key="1">
    <citation type="submission" date="2019-04" db="EMBL/GenBank/DDBJ databases">
        <title>Comparative genomics and transcriptomics to analyze fruiting body development in filamentous ascomycetes.</title>
        <authorList>
            <consortium name="DOE Joint Genome Institute"/>
            <person name="Lutkenhaus R."/>
            <person name="Traeger S."/>
            <person name="Breuer J."/>
            <person name="Kuo A."/>
            <person name="Lipzen A."/>
            <person name="Pangilinan J."/>
            <person name="Dilworth D."/>
            <person name="Sandor L."/>
            <person name="Poggeler S."/>
            <person name="Barry K."/>
            <person name="Grigoriev I.V."/>
            <person name="Nowrousian M."/>
        </authorList>
    </citation>
    <scope>NUCLEOTIDE SEQUENCE [LARGE SCALE GENOMIC DNA]</scope>
    <source>
        <strain evidence="2 3">CBS 389.68</strain>
    </source>
</reference>
<dbReference type="GO" id="GO:0000917">
    <property type="term" value="P:division septum assembly"/>
    <property type="evidence" value="ECO:0007669"/>
    <property type="project" value="TreeGrafter"/>
</dbReference>
<organism evidence="2 3">
    <name type="scientific">Ascodesmis nigricans</name>
    <dbReference type="NCBI Taxonomy" id="341454"/>
    <lineage>
        <taxon>Eukaryota</taxon>
        <taxon>Fungi</taxon>
        <taxon>Dikarya</taxon>
        <taxon>Ascomycota</taxon>
        <taxon>Pezizomycotina</taxon>
        <taxon>Pezizomycetes</taxon>
        <taxon>Pezizales</taxon>
        <taxon>Ascodesmidaceae</taxon>
        <taxon>Ascodesmis</taxon>
    </lineage>
</organism>
<accession>A0A4S2MQ13</accession>
<dbReference type="PANTHER" id="PTHR36419:SF1">
    <property type="entry name" value="RHO1 GEF LOCALIZING PROTEIN 1"/>
    <property type="match status" value="1"/>
</dbReference>
<dbReference type="GO" id="GO:0000935">
    <property type="term" value="C:division septum"/>
    <property type="evidence" value="ECO:0007669"/>
    <property type="project" value="TreeGrafter"/>
</dbReference>
<dbReference type="SMART" id="SM01017">
    <property type="entry name" value="Arrestin_C"/>
    <property type="match status" value="1"/>
</dbReference>